<gene>
    <name evidence="2" type="ORF">CVAR292_01932</name>
</gene>
<evidence type="ECO:0000313" key="3">
    <source>
        <dbReference type="Proteomes" id="UP000182498"/>
    </source>
</evidence>
<dbReference type="Proteomes" id="UP000182498">
    <property type="component" value="Unassembled WGS sequence"/>
</dbReference>
<sequence length="86" mass="8996">MSPARSPYPDRRIPVSEAFLGLPLPDGILPDARADTDQRHPALTDGETTCPDGLVEEVLWGLLHGLTAPVTGRAAGPAGASEVQRA</sequence>
<organism evidence="2 3">
    <name type="scientific">Corynebacterium variabile</name>
    <dbReference type="NCBI Taxonomy" id="1727"/>
    <lineage>
        <taxon>Bacteria</taxon>
        <taxon>Bacillati</taxon>
        <taxon>Actinomycetota</taxon>
        <taxon>Actinomycetes</taxon>
        <taxon>Mycobacteriales</taxon>
        <taxon>Corynebacteriaceae</taxon>
        <taxon>Corynebacterium</taxon>
    </lineage>
</organism>
<evidence type="ECO:0000256" key="1">
    <source>
        <dbReference type="SAM" id="MobiDB-lite"/>
    </source>
</evidence>
<evidence type="ECO:0000313" key="2">
    <source>
        <dbReference type="EMBL" id="CUU66585.1"/>
    </source>
</evidence>
<feature type="region of interest" description="Disordered" evidence="1">
    <location>
        <begin position="29"/>
        <end position="49"/>
    </location>
</feature>
<keyword evidence="3" id="KW-1185">Reference proteome</keyword>
<dbReference type="AlphaFoldDB" id="A0A0X2NM71"/>
<proteinExistence type="predicted"/>
<name>A0A0X2NM71_9CORY</name>
<dbReference type="EMBL" id="FAUH01000013">
    <property type="protein sequence ID" value="CUU66585.1"/>
    <property type="molecule type" value="Genomic_DNA"/>
</dbReference>
<feature type="compositionally biased region" description="Basic and acidic residues" evidence="1">
    <location>
        <begin position="32"/>
        <end position="42"/>
    </location>
</feature>
<protein>
    <submittedName>
        <fullName evidence="2">Uncharacterized protein</fullName>
    </submittedName>
</protein>
<accession>A0A0X2NM71</accession>
<reference evidence="3" key="1">
    <citation type="submission" date="2015-11" db="EMBL/GenBank/DDBJ databases">
        <authorList>
            <person name="Dugat-Bony E."/>
        </authorList>
    </citation>
    <scope>NUCLEOTIDE SEQUENCE [LARGE SCALE GENOMIC DNA]</scope>
    <source>
        <strain evidence="3">Mu292</strain>
    </source>
</reference>